<proteinExistence type="predicted"/>
<dbReference type="EMBL" id="CP071696">
    <property type="protein sequence ID" value="QTX04206.1"/>
    <property type="molecule type" value="Genomic_DNA"/>
</dbReference>
<dbReference type="KEGG" id="aarc:G127AT_13075"/>
<protein>
    <submittedName>
        <fullName evidence="1">Uncharacterized protein</fullName>
    </submittedName>
</protein>
<name>A0A975IPP0_9MICO</name>
<evidence type="ECO:0000313" key="2">
    <source>
        <dbReference type="Proteomes" id="UP000671914"/>
    </source>
</evidence>
<reference evidence="1" key="1">
    <citation type="submission" date="2021-03" db="EMBL/GenBank/DDBJ databases">
        <title>Agromyces archimandritus sp. nov., isolated from the cockroach Archimandrita tessellata.</title>
        <authorList>
            <person name="Guzman J."/>
            <person name="Ortuzar M."/>
            <person name="Poehlein A."/>
            <person name="Daniel R."/>
            <person name="Trujillo M."/>
            <person name="Vilcinskas A."/>
        </authorList>
    </citation>
    <scope>NUCLEOTIDE SEQUENCE</scope>
    <source>
        <strain evidence="1">G127AT</strain>
    </source>
</reference>
<evidence type="ECO:0000313" key="1">
    <source>
        <dbReference type="EMBL" id="QTX04206.1"/>
    </source>
</evidence>
<accession>A0A975IPP0</accession>
<gene>
    <name evidence="1" type="ORF">G127AT_13075</name>
</gene>
<dbReference type="AlphaFoldDB" id="A0A975IPP0"/>
<dbReference type="Proteomes" id="UP000671914">
    <property type="component" value="Chromosome"/>
</dbReference>
<keyword evidence="2" id="KW-1185">Reference proteome</keyword>
<dbReference type="RefSeq" id="WP_210897571.1">
    <property type="nucleotide sequence ID" value="NZ_CP071696.1"/>
</dbReference>
<sequence>MVTLEPFFVNQNWFIWEHLQQSDLPVGVVSIAELESLVMLDASELEEALLAAARAAQQSDAPREQLLLLNPALEAAEGRENILLRQAWQSIDLFERIDRAATRLRDDANDADSSFRHT</sequence>
<organism evidence="1 2">
    <name type="scientific">Agromyces archimandritae</name>
    <dbReference type="NCBI Taxonomy" id="2781962"/>
    <lineage>
        <taxon>Bacteria</taxon>
        <taxon>Bacillati</taxon>
        <taxon>Actinomycetota</taxon>
        <taxon>Actinomycetes</taxon>
        <taxon>Micrococcales</taxon>
        <taxon>Microbacteriaceae</taxon>
        <taxon>Agromyces</taxon>
    </lineage>
</organism>